<proteinExistence type="predicted"/>
<sequence>MGSEAYDIACDKISPEKPNKKSFRFQQCKQHEGENALEYLTELQRLATTCKFGDYLKKPLRNWVVFGLHAQNIQSRLLEQRDLTLERATEIAVGMETSARDAAQLHSGNASGNVNSVSLKM</sequence>
<comment type="caution">
    <text evidence="1">The sequence shown here is derived from an EMBL/GenBank/DDBJ whole genome shotgun (WGS) entry which is preliminary data.</text>
</comment>
<dbReference type="PANTHER" id="PTHR33198:SF19">
    <property type="entry name" value="CCHC-TYPE DOMAIN-CONTAINING PROTEIN"/>
    <property type="match status" value="1"/>
</dbReference>
<name>A0AAW1LV40_POPJA</name>
<protein>
    <recommendedName>
        <fullName evidence="3">Retrotransposon gag domain-containing protein</fullName>
    </recommendedName>
</protein>
<keyword evidence="2" id="KW-1185">Reference proteome</keyword>
<dbReference type="AlphaFoldDB" id="A0AAW1LV40"/>
<dbReference type="EMBL" id="JASPKY010000079">
    <property type="protein sequence ID" value="KAK9739064.1"/>
    <property type="molecule type" value="Genomic_DNA"/>
</dbReference>
<dbReference type="PANTHER" id="PTHR33198">
    <property type="entry name" value="ANK_REP_REGION DOMAIN-CONTAINING PROTEIN-RELATED"/>
    <property type="match status" value="1"/>
</dbReference>
<evidence type="ECO:0000313" key="2">
    <source>
        <dbReference type="Proteomes" id="UP001458880"/>
    </source>
</evidence>
<dbReference type="Proteomes" id="UP001458880">
    <property type="component" value="Unassembled WGS sequence"/>
</dbReference>
<accession>A0AAW1LV40</accession>
<reference evidence="1 2" key="1">
    <citation type="journal article" date="2024" name="BMC Genomics">
        <title>De novo assembly and annotation of Popillia japonica's genome with initial clues to its potential as an invasive pest.</title>
        <authorList>
            <person name="Cucini C."/>
            <person name="Boschi S."/>
            <person name="Funari R."/>
            <person name="Cardaioli E."/>
            <person name="Iannotti N."/>
            <person name="Marturano G."/>
            <person name="Paoli F."/>
            <person name="Bruttini M."/>
            <person name="Carapelli A."/>
            <person name="Frati F."/>
            <person name="Nardi F."/>
        </authorList>
    </citation>
    <scope>NUCLEOTIDE SEQUENCE [LARGE SCALE GENOMIC DNA]</scope>
    <source>
        <strain evidence="1">DMR45628</strain>
    </source>
</reference>
<evidence type="ECO:0008006" key="3">
    <source>
        <dbReference type="Google" id="ProtNLM"/>
    </source>
</evidence>
<evidence type="ECO:0000313" key="1">
    <source>
        <dbReference type="EMBL" id="KAK9739064.1"/>
    </source>
</evidence>
<gene>
    <name evidence="1" type="ORF">QE152_g9340</name>
</gene>
<organism evidence="1 2">
    <name type="scientific">Popillia japonica</name>
    <name type="common">Japanese beetle</name>
    <dbReference type="NCBI Taxonomy" id="7064"/>
    <lineage>
        <taxon>Eukaryota</taxon>
        <taxon>Metazoa</taxon>
        <taxon>Ecdysozoa</taxon>
        <taxon>Arthropoda</taxon>
        <taxon>Hexapoda</taxon>
        <taxon>Insecta</taxon>
        <taxon>Pterygota</taxon>
        <taxon>Neoptera</taxon>
        <taxon>Endopterygota</taxon>
        <taxon>Coleoptera</taxon>
        <taxon>Polyphaga</taxon>
        <taxon>Scarabaeiformia</taxon>
        <taxon>Scarabaeidae</taxon>
        <taxon>Rutelinae</taxon>
        <taxon>Popillia</taxon>
    </lineage>
</organism>